<dbReference type="Pfam" id="PF00071">
    <property type="entry name" value="Ras"/>
    <property type="match status" value="1"/>
</dbReference>
<feature type="region of interest" description="Disordered" evidence="2">
    <location>
        <begin position="581"/>
        <end position="608"/>
    </location>
</feature>
<feature type="compositionally biased region" description="Polar residues" evidence="2">
    <location>
        <begin position="805"/>
        <end position="822"/>
    </location>
</feature>
<comment type="caution">
    <text evidence="3">The sequence shown here is derived from an EMBL/GenBank/DDBJ whole genome shotgun (WGS) entry which is preliminary data.</text>
</comment>
<gene>
    <name evidence="3" type="primary">RAB27A</name>
    <name evidence="3" type="ORF">HK099_006709</name>
</gene>
<dbReference type="Proteomes" id="UP001211065">
    <property type="component" value="Unassembled WGS sequence"/>
</dbReference>
<dbReference type="SUPFAM" id="SSF52540">
    <property type="entry name" value="P-loop containing nucleoside triphosphate hydrolases"/>
    <property type="match status" value="1"/>
</dbReference>
<dbReference type="GO" id="GO:0005525">
    <property type="term" value="F:GTP binding"/>
    <property type="evidence" value="ECO:0007669"/>
    <property type="project" value="InterPro"/>
</dbReference>
<dbReference type="SMART" id="SM00175">
    <property type="entry name" value="RAB"/>
    <property type="match status" value="1"/>
</dbReference>
<name>A0AAD5UBT7_9FUNG</name>
<reference evidence="3" key="1">
    <citation type="submission" date="2020-05" db="EMBL/GenBank/DDBJ databases">
        <title>Phylogenomic resolution of chytrid fungi.</title>
        <authorList>
            <person name="Stajich J.E."/>
            <person name="Amses K."/>
            <person name="Simmons R."/>
            <person name="Seto K."/>
            <person name="Myers J."/>
            <person name="Bonds A."/>
            <person name="Quandt C.A."/>
            <person name="Barry K."/>
            <person name="Liu P."/>
            <person name="Grigoriev I."/>
            <person name="Longcore J.E."/>
            <person name="James T.Y."/>
        </authorList>
    </citation>
    <scope>NUCLEOTIDE SEQUENCE</scope>
    <source>
        <strain evidence="3">JEL0476</strain>
    </source>
</reference>
<dbReference type="EMBL" id="JADGJW010000006">
    <property type="protein sequence ID" value="KAJ3228084.1"/>
    <property type="molecule type" value="Genomic_DNA"/>
</dbReference>
<dbReference type="AlphaFoldDB" id="A0AAD5UBT7"/>
<sequence>MENEIEKISLKVCILGDHNVGKTSICKFLVNEQKVVKDENAHSTFGLHVYKKSVTKSMNWLNYLGLLKQILDDKEVNIEIFDTNGSHDKNLDQLLFKTILIILVFDLTNLSSISNLEVWLKKIQTVFLPKNSNSNSFNINAPLICVLGNKIDLGESSTHELKMLKKISLEYGITHFFNVSALTGSGIDEAFNTLLTKMLRLKGGLDFGMQNKIGMNLERSKPRKPRKEEKVNYSVNEDEYDEAFGDRLESEEEDLQRLQSQQQRLQISTGNLQSAAAQQPRHMHQQHITPTQNMTKQQNLNNSNQEFLNKQKVLQQQFEIQRKFQLQQEKLKQQEFNNNKVSDEKNETSNNCELIFFLLILNCKFVPALYKPCNVEQQNPNTQALSFGSNQANNSNGLEPLFTSANEQMFFIQASLNELGFQNKDLHSLTKAEKLRVFTHLKQTQIFKQQKGLLNNNNAILNENLNVNFLNAGVGSPELKVKPLSSPPSNSGLPTTTEVNSPKLSGNCLPSPSNILSNNLPSPSNILSNDLPTSNVMLPYITFSQSMQNTPTTAMISSTTPALANNNNYNFQSQNQQMHQFQQQLSHTQIKNNSHNEPKKLKKTVSKKKLDIPQQQFKQQNNINQQSSQPPPPLIQHNISKKRSLNNTSLEHLEDFQQLQREKQNLVKKKFLLNNNNRNCGNVDTSNSTELNGLNLNVNVDPNLNFFQSPVSASASYLFQQPGIFQNQLPSHITQPSPQQQQQNNMALFSAGSTNSSLTNELSPVRNEDWPNLQGDHDVDIAAFDNYFNVHNQAAGGGNMLPDATSFNLSSPQQQQNHFGNI</sequence>
<feature type="compositionally biased region" description="Low complexity" evidence="2">
    <location>
        <begin position="483"/>
        <end position="497"/>
    </location>
</feature>
<evidence type="ECO:0000313" key="4">
    <source>
        <dbReference type="Proteomes" id="UP001211065"/>
    </source>
</evidence>
<dbReference type="InterPro" id="IPR001806">
    <property type="entry name" value="Small_GTPase"/>
</dbReference>
<evidence type="ECO:0000256" key="1">
    <source>
        <dbReference type="ARBA" id="ARBA00022741"/>
    </source>
</evidence>
<dbReference type="CDD" id="cd00154">
    <property type="entry name" value="Rab"/>
    <property type="match status" value="1"/>
</dbReference>
<feature type="region of interest" description="Disordered" evidence="2">
    <location>
        <begin position="481"/>
        <end position="510"/>
    </location>
</feature>
<keyword evidence="4" id="KW-1185">Reference proteome</keyword>
<dbReference type="GO" id="GO:0003924">
    <property type="term" value="F:GTPase activity"/>
    <property type="evidence" value="ECO:0007669"/>
    <property type="project" value="InterPro"/>
</dbReference>
<dbReference type="PROSITE" id="PS51419">
    <property type="entry name" value="RAB"/>
    <property type="match status" value="1"/>
</dbReference>
<dbReference type="PRINTS" id="PR00449">
    <property type="entry name" value="RASTRNSFRMNG"/>
</dbReference>
<organism evidence="3 4">
    <name type="scientific">Clydaea vesicula</name>
    <dbReference type="NCBI Taxonomy" id="447962"/>
    <lineage>
        <taxon>Eukaryota</taxon>
        <taxon>Fungi</taxon>
        <taxon>Fungi incertae sedis</taxon>
        <taxon>Chytridiomycota</taxon>
        <taxon>Chytridiomycota incertae sedis</taxon>
        <taxon>Chytridiomycetes</taxon>
        <taxon>Lobulomycetales</taxon>
        <taxon>Lobulomycetaceae</taxon>
        <taxon>Clydaea</taxon>
    </lineage>
</organism>
<evidence type="ECO:0000313" key="3">
    <source>
        <dbReference type="EMBL" id="KAJ3228084.1"/>
    </source>
</evidence>
<accession>A0AAD5UBT7</accession>
<dbReference type="SMART" id="SM00174">
    <property type="entry name" value="RHO"/>
    <property type="match status" value="1"/>
</dbReference>
<feature type="region of interest" description="Disordered" evidence="2">
    <location>
        <begin position="752"/>
        <end position="774"/>
    </location>
</feature>
<feature type="region of interest" description="Disordered" evidence="2">
    <location>
        <begin position="803"/>
        <end position="822"/>
    </location>
</feature>
<protein>
    <submittedName>
        <fullName evidence="3">Ras- protein Rab-27A</fullName>
    </submittedName>
</protein>
<proteinExistence type="predicted"/>
<keyword evidence="1" id="KW-0547">Nucleotide-binding</keyword>
<dbReference type="PANTHER" id="PTHR47978">
    <property type="match status" value="1"/>
</dbReference>
<dbReference type="Gene3D" id="3.40.50.300">
    <property type="entry name" value="P-loop containing nucleotide triphosphate hydrolases"/>
    <property type="match status" value="1"/>
</dbReference>
<dbReference type="InterPro" id="IPR027417">
    <property type="entry name" value="P-loop_NTPase"/>
</dbReference>
<feature type="compositionally biased region" description="Polar residues" evidence="2">
    <location>
        <begin position="752"/>
        <end position="762"/>
    </location>
</feature>
<evidence type="ECO:0000256" key="2">
    <source>
        <dbReference type="SAM" id="MobiDB-lite"/>
    </source>
</evidence>
<dbReference type="SMART" id="SM00173">
    <property type="entry name" value="RAS"/>
    <property type="match status" value="1"/>
</dbReference>